<keyword evidence="4" id="KW-0378">Hydrolase</keyword>
<dbReference type="InterPro" id="IPR000086">
    <property type="entry name" value="NUDIX_hydrolase_dom"/>
</dbReference>
<accession>A0A7G5H1F7</accession>
<reference evidence="8 9" key="1">
    <citation type="submission" date="2020-07" db="EMBL/GenBank/DDBJ databases">
        <title>Spirosoma foliorum sp. nov., isolated from the leaves on the Nejang mountain Korea, Republic of.</title>
        <authorList>
            <person name="Ho H."/>
            <person name="Lee Y.-J."/>
            <person name="Nurcahyanto D.-A."/>
            <person name="Kim S.-G."/>
        </authorList>
    </citation>
    <scope>NUCLEOTIDE SEQUENCE [LARGE SCALE GENOMIC DNA]</scope>
    <source>
        <strain evidence="8 9">PL0136</strain>
    </source>
</reference>
<comment type="cofactor">
    <cofactor evidence="1">
        <name>Mn(2+)</name>
        <dbReference type="ChEBI" id="CHEBI:29035"/>
    </cofactor>
</comment>
<organism evidence="8 9">
    <name type="scientific">Spirosoma foliorum</name>
    <dbReference type="NCBI Taxonomy" id="2710596"/>
    <lineage>
        <taxon>Bacteria</taxon>
        <taxon>Pseudomonadati</taxon>
        <taxon>Bacteroidota</taxon>
        <taxon>Cytophagia</taxon>
        <taxon>Cytophagales</taxon>
        <taxon>Cytophagaceae</taxon>
        <taxon>Spirosoma</taxon>
    </lineage>
</organism>
<dbReference type="AlphaFoldDB" id="A0A7G5H1F7"/>
<keyword evidence="5" id="KW-0460">Magnesium</keyword>
<evidence type="ECO:0000256" key="4">
    <source>
        <dbReference type="ARBA" id="ARBA00022801"/>
    </source>
</evidence>
<dbReference type="PANTHER" id="PTHR12992:SF11">
    <property type="entry name" value="MITOCHONDRIAL COENZYME A DIPHOSPHATASE NUDT8"/>
    <property type="match status" value="1"/>
</dbReference>
<evidence type="ECO:0000256" key="3">
    <source>
        <dbReference type="ARBA" id="ARBA00022723"/>
    </source>
</evidence>
<evidence type="ECO:0000256" key="2">
    <source>
        <dbReference type="ARBA" id="ARBA00001946"/>
    </source>
</evidence>
<keyword evidence="6" id="KW-0464">Manganese</keyword>
<dbReference type="PANTHER" id="PTHR12992">
    <property type="entry name" value="NUDIX HYDROLASE"/>
    <property type="match status" value="1"/>
</dbReference>
<dbReference type="Pfam" id="PF00293">
    <property type="entry name" value="NUDIX"/>
    <property type="match status" value="1"/>
</dbReference>
<dbReference type="GO" id="GO:0046872">
    <property type="term" value="F:metal ion binding"/>
    <property type="evidence" value="ECO:0007669"/>
    <property type="project" value="UniProtKB-KW"/>
</dbReference>
<sequence>MKPFSSFIQHLSKQLKKPLPAEMAHAVMEASSAAYLTVNPDEKTRRSAVLMLLYPIKDEVSFPLIVRPAYEGFHSGEVAFPGGRYELTDNDLIHTALREAQEEVGVKPNDVKILGTLTEIYIGPSNFLVLPVIGYIPFRPDFVPSDREVEAILESKLDHFCDPNLVRSSEIRIPGDRVVTPYYEVEGHKVWGATAKMIAELLMVLDVKRPLTNDV</sequence>
<feature type="domain" description="Nudix hydrolase" evidence="7">
    <location>
        <begin position="43"/>
        <end position="179"/>
    </location>
</feature>
<evidence type="ECO:0000256" key="1">
    <source>
        <dbReference type="ARBA" id="ARBA00001936"/>
    </source>
</evidence>
<evidence type="ECO:0000313" key="9">
    <source>
        <dbReference type="Proteomes" id="UP000515369"/>
    </source>
</evidence>
<protein>
    <submittedName>
        <fullName evidence="8">CoA pyrophosphatase</fullName>
    </submittedName>
</protein>
<dbReference type="SUPFAM" id="SSF55811">
    <property type="entry name" value="Nudix"/>
    <property type="match status" value="1"/>
</dbReference>
<evidence type="ECO:0000256" key="6">
    <source>
        <dbReference type="ARBA" id="ARBA00023211"/>
    </source>
</evidence>
<dbReference type="RefSeq" id="WP_182462299.1">
    <property type="nucleotide sequence ID" value="NZ_CP059732.1"/>
</dbReference>
<comment type="cofactor">
    <cofactor evidence="2">
        <name>Mg(2+)</name>
        <dbReference type="ChEBI" id="CHEBI:18420"/>
    </cofactor>
</comment>
<dbReference type="KEGG" id="sfol:H3H32_08640"/>
<dbReference type="GO" id="GO:0010945">
    <property type="term" value="F:coenzyme A diphosphatase activity"/>
    <property type="evidence" value="ECO:0007669"/>
    <property type="project" value="InterPro"/>
</dbReference>
<dbReference type="InterPro" id="IPR015797">
    <property type="entry name" value="NUDIX_hydrolase-like_dom_sf"/>
</dbReference>
<gene>
    <name evidence="8" type="ORF">H3H32_08640</name>
</gene>
<dbReference type="InterPro" id="IPR045121">
    <property type="entry name" value="CoAse"/>
</dbReference>
<dbReference type="Proteomes" id="UP000515369">
    <property type="component" value="Chromosome"/>
</dbReference>
<proteinExistence type="predicted"/>
<dbReference type="PROSITE" id="PS51462">
    <property type="entry name" value="NUDIX"/>
    <property type="match status" value="1"/>
</dbReference>
<keyword evidence="9" id="KW-1185">Reference proteome</keyword>
<dbReference type="CDD" id="cd03426">
    <property type="entry name" value="NUDIX_CoAse_Nudt7"/>
    <property type="match status" value="1"/>
</dbReference>
<dbReference type="Gene3D" id="3.90.79.10">
    <property type="entry name" value="Nucleoside Triphosphate Pyrophosphohydrolase"/>
    <property type="match status" value="1"/>
</dbReference>
<dbReference type="EMBL" id="CP059732">
    <property type="protein sequence ID" value="QMW04949.1"/>
    <property type="molecule type" value="Genomic_DNA"/>
</dbReference>
<evidence type="ECO:0000313" key="8">
    <source>
        <dbReference type="EMBL" id="QMW04949.1"/>
    </source>
</evidence>
<keyword evidence="3" id="KW-0479">Metal-binding</keyword>
<evidence type="ECO:0000259" key="7">
    <source>
        <dbReference type="PROSITE" id="PS51462"/>
    </source>
</evidence>
<name>A0A7G5H1F7_9BACT</name>
<evidence type="ECO:0000256" key="5">
    <source>
        <dbReference type="ARBA" id="ARBA00022842"/>
    </source>
</evidence>